<reference evidence="1 2" key="1">
    <citation type="journal article" date="2016" name="Nat. Commun.">
        <title>Thousands of microbial genomes shed light on interconnected biogeochemical processes in an aquifer system.</title>
        <authorList>
            <person name="Anantharaman K."/>
            <person name="Brown C.T."/>
            <person name="Hug L.A."/>
            <person name="Sharon I."/>
            <person name="Castelle C.J."/>
            <person name="Probst A.J."/>
            <person name="Thomas B.C."/>
            <person name="Singh A."/>
            <person name="Wilkins M.J."/>
            <person name="Karaoz U."/>
            <person name="Brodie E.L."/>
            <person name="Williams K.H."/>
            <person name="Hubbard S.S."/>
            <person name="Banfield J.F."/>
        </authorList>
    </citation>
    <scope>NUCLEOTIDE SEQUENCE [LARGE SCALE GENOMIC DNA]</scope>
</reference>
<sequence length="66" mass="7530">MADIYVVEVVTVDPSNKKIFVNGNVSEKTDEYELFRGLLKSHWALVSSHAYVKGNIVHEKYVFVQS</sequence>
<gene>
    <name evidence="1" type="ORF">A2572_02615</name>
</gene>
<name>A0A1F5FW40_9BACT</name>
<evidence type="ECO:0000313" key="2">
    <source>
        <dbReference type="Proteomes" id="UP000179237"/>
    </source>
</evidence>
<dbReference type="AlphaFoldDB" id="A0A1F5FW40"/>
<accession>A0A1F5FW40</accession>
<evidence type="ECO:0000313" key="1">
    <source>
        <dbReference type="EMBL" id="OGD83837.1"/>
    </source>
</evidence>
<comment type="caution">
    <text evidence="1">The sequence shown here is derived from an EMBL/GenBank/DDBJ whole genome shotgun (WGS) entry which is preliminary data.</text>
</comment>
<organism evidence="1 2">
    <name type="scientific">Candidatus Collierbacteria bacterium RIFOXYD1_FULL_40_9</name>
    <dbReference type="NCBI Taxonomy" id="1817731"/>
    <lineage>
        <taxon>Bacteria</taxon>
        <taxon>Candidatus Collieribacteriota</taxon>
    </lineage>
</organism>
<protein>
    <submittedName>
        <fullName evidence="1">Uncharacterized protein</fullName>
    </submittedName>
</protein>
<proteinExistence type="predicted"/>
<dbReference type="Proteomes" id="UP000179237">
    <property type="component" value="Unassembled WGS sequence"/>
</dbReference>
<dbReference type="EMBL" id="MFAQ01000007">
    <property type="protein sequence ID" value="OGD83837.1"/>
    <property type="molecule type" value="Genomic_DNA"/>
</dbReference>